<protein>
    <submittedName>
        <fullName evidence="2">WD domain, G-beta repeat</fullName>
    </submittedName>
</protein>
<dbReference type="EMBL" id="SJPM01000017">
    <property type="protein sequence ID" value="TWT89504.1"/>
    <property type="molecule type" value="Genomic_DNA"/>
</dbReference>
<dbReference type="SMART" id="SM00320">
    <property type="entry name" value="WD40"/>
    <property type="match status" value="3"/>
</dbReference>
<dbReference type="SUPFAM" id="SSF75011">
    <property type="entry name" value="3-carboxy-cis,cis-mucoante lactonizing enzyme"/>
    <property type="match status" value="1"/>
</dbReference>
<dbReference type="InterPro" id="IPR011047">
    <property type="entry name" value="Quinoprotein_ADH-like_sf"/>
</dbReference>
<dbReference type="GO" id="GO:0006367">
    <property type="term" value="P:transcription initiation at RNA polymerase II promoter"/>
    <property type="evidence" value="ECO:0007669"/>
    <property type="project" value="TreeGrafter"/>
</dbReference>
<dbReference type="InterPro" id="IPR036034">
    <property type="entry name" value="PDZ_sf"/>
</dbReference>
<sequence length="1564" mass="170693">MRSISFLLLIWFGVTGNLVAAEPVNENTPLPILRLRPEGTRAAISSLEFSADGRQLFAAGDAKQVDVWTQHDGRFRRDHRASLRSPIGPGPTGVLRAMAVSRNNRFVAVGGIGVFDDLAGFRNNGILIPRSGFDAKTLAQLGSLNWFDRERELTRTIPSHLGYVLAIDLIEPLSGQSTNQDGPLIAVVGNEETPAQCDVIVDNLDRGGSTLSRSLRIIRPGTGETIAKWNLPDSGLQPEISAWMQTPERLETIRVVVTSGNGTDGGLEVFTYGQPDPVRIDDPFAIAVAGPLVDQTWYATTRGGLRRLNVSDARAQTLINLNAQLSPSEFIFELAAPPRRSDDASASSGVLALTTRNLNDPRAGHRLRLLDLATGTLIGPPIELGSRQNPVVAVDPTGQWIAATADVTAGLQIFRIDELRRGNPVPHQSIEGDFVPIRRAALARNANGKTGLRLQRENDGNIERWDLIGGELQRVEVTDWTSFGTPMAFRQVGENAVLDPNWDQGNRNSPWRIPELKTASEPLGVAMRLPFLQDRFIAAIAYVASTGEATPRLILVDLSTGETLRELNGHDQFIGSIEFSRSGRRLTTVSGDGMVCVWALDDLVDLVGRRGSLLETQFCHDGEHLVVTKTDPSGRANIPAQTALRVGDSIIKIVSPSQTDGAGQGGPFQSVYRFLERLSTYPVGSDASLEVLREGKPIEASVRLGQATDERKPLVSVVLAQPSGSDVPAWLAWTPHGPFDASNESIEQRAGWHFNSSRTEIPSRFAPLAEYRDKFFGAGLLDSLLTRGRIPDVWPPALEPEAFGVLRDGQGRDVYADGRHFLLEGGTLTSVQFLIDHLPASSVDSVTVQVDDAAVAPLQRSPEDPNIWQRSINTQLSANQPHRITLTIAGDRIASGTWSDQWQIQVADESSRTEPLPEVRITSHGSRSNILVPSATEQANGDNGYAVSLKATVASESMDPTWQFQMEVDGQPVAADASEVQGNQFSGQVSLPLGRHLVAVVMSDGERRSRSETILIELSDPPTIESIVAELSPSGLGTATVSVRSRRPITADQVEVFVESMRFDGLTVDIQNDAKEATSYHVQIDDIPLSEGTNQIECRIPDVSGHSRPTAGTTLVFHPNLAQPELLVSLADSIAVESASIPVEIQNIGSMPISLRVSVGDRDVPLGDNSRLGVSSASTTVSIPLRYGNNRIKIVATGDQGQRVVRVHDVVRIQPPMNMVIEQVVTADDQTLAVTQNEDGWVCEQSVDHHEVRVRGAIQLPTGGRGDSFVSVQGWVNGFLQNSVAARVNGDDRLVFEIPLRMTATDSTIQFRFPELPEAESKSHQLSVTCARPDTDQTLHVIVVSTEVADTDRKRLEERVRQTFSQDAANQFAFSEVRCGEPHYFAATGQVRSGSIRSLMRRCYLQTNSRSPTNHVVMLYFQGREIRDSSGTFGLVTDDVLDRLLEDRATITSDYLADEFRRIRGAHLVLLDVQPHPLSVRAANASDPNHPELGVLRLIQPEQTADAGPTVLLEQIKKHLPHVQRLVELADAMRQPTPDNRVAFDYSVPENLGQVRLNLTQPLE</sequence>
<name>A0A5C5ZPU6_9BACT</name>
<reference evidence="2 3" key="1">
    <citation type="submission" date="2019-02" db="EMBL/GenBank/DDBJ databases">
        <title>Deep-cultivation of Planctomycetes and their phenomic and genomic characterization uncovers novel biology.</title>
        <authorList>
            <person name="Wiegand S."/>
            <person name="Jogler M."/>
            <person name="Boedeker C."/>
            <person name="Pinto D."/>
            <person name="Vollmers J."/>
            <person name="Rivas-Marin E."/>
            <person name="Kohn T."/>
            <person name="Peeters S.H."/>
            <person name="Heuer A."/>
            <person name="Rast P."/>
            <person name="Oberbeckmann S."/>
            <person name="Bunk B."/>
            <person name="Jeske O."/>
            <person name="Meyerdierks A."/>
            <person name="Storesund J.E."/>
            <person name="Kallscheuer N."/>
            <person name="Luecker S."/>
            <person name="Lage O.M."/>
            <person name="Pohl T."/>
            <person name="Merkel B.J."/>
            <person name="Hornburger P."/>
            <person name="Mueller R.-W."/>
            <person name="Bruemmer F."/>
            <person name="Labrenz M."/>
            <person name="Spormann A.M."/>
            <person name="Op Den Camp H."/>
            <person name="Overmann J."/>
            <person name="Amann R."/>
            <person name="Jetten M.S.M."/>
            <person name="Mascher T."/>
            <person name="Medema M.H."/>
            <person name="Devos D.P."/>
            <person name="Kaster A.-K."/>
            <person name="Ovreas L."/>
            <person name="Rohde M."/>
            <person name="Galperin M.Y."/>
            <person name="Jogler C."/>
        </authorList>
    </citation>
    <scope>NUCLEOTIDE SEQUENCE [LARGE SCALE GENOMIC DNA]</scope>
    <source>
        <strain evidence="2 3">Pla100</strain>
    </source>
</reference>
<dbReference type="SUPFAM" id="SSF50998">
    <property type="entry name" value="Quinoprotein alcohol dehydrogenase-like"/>
    <property type="match status" value="1"/>
</dbReference>
<dbReference type="Gene3D" id="2.130.10.10">
    <property type="entry name" value="YVTN repeat-like/Quinoprotein amine dehydrogenase"/>
    <property type="match status" value="2"/>
</dbReference>
<dbReference type="Proteomes" id="UP000316213">
    <property type="component" value="Unassembled WGS sequence"/>
</dbReference>
<comment type="caution">
    <text evidence="2">The sequence shown here is derived from an EMBL/GenBank/DDBJ whole genome shotgun (WGS) entry which is preliminary data.</text>
</comment>
<proteinExistence type="predicted"/>
<evidence type="ECO:0000256" key="1">
    <source>
        <dbReference type="PROSITE-ProRule" id="PRU00221"/>
    </source>
</evidence>
<dbReference type="InterPro" id="IPR001680">
    <property type="entry name" value="WD40_rpt"/>
</dbReference>
<dbReference type="Gene3D" id="2.30.42.10">
    <property type="match status" value="1"/>
</dbReference>
<gene>
    <name evidence="2" type="ORF">Pla100_54330</name>
</gene>
<evidence type="ECO:0000313" key="2">
    <source>
        <dbReference type="EMBL" id="TWT89504.1"/>
    </source>
</evidence>
<keyword evidence="1" id="KW-0853">WD repeat</keyword>
<organism evidence="2 3">
    <name type="scientific">Neorhodopirellula pilleata</name>
    <dbReference type="NCBI Taxonomy" id="2714738"/>
    <lineage>
        <taxon>Bacteria</taxon>
        <taxon>Pseudomonadati</taxon>
        <taxon>Planctomycetota</taxon>
        <taxon>Planctomycetia</taxon>
        <taxon>Pirellulales</taxon>
        <taxon>Pirellulaceae</taxon>
        <taxon>Neorhodopirellula</taxon>
    </lineage>
</organism>
<dbReference type="RefSeq" id="WP_146581557.1">
    <property type="nucleotide sequence ID" value="NZ_SJPM01000017.1"/>
</dbReference>
<dbReference type="OrthoDB" id="230341at2"/>
<feature type="repeat" description="WD" evidence="1">
    <location>
        <begin position="567"/>
        <end position="598"/>
    </location>
</feature>
<keyword evidence="3" id="KW-1185">Reference proteome</keyword>
<dbReference type="PROSITE" id="PS50294">
    <property type="entry name" value="WD_REPEATS_REGION"/>
    <property type="match status" value="1"/>
</dbReference>
<dbReference type="PROSITE" id="PS50082">
    <property type="entry name" value="WD_REPEATS_2"/>
    <property type="match status" value="1"/>
</dbReference>
<accession>A0A5C5ZPU6</accession>
<dbReference type="PANTHER" id="PTHR19879:SF1">
    <property type="entry name" value="CANNONBALL-RELATED"/>
    <property type="match status" value="1"/>
</dbReference>
<dbReference type="InterPro" id="IPR015943">
    <property type="entry name" value="WD40/YVTN_repeat-like_dom_sf"/>
</dbReference>
<evidence type="ECO:0000313" key="3">
    <source>
        <dbReference type="Proteomes" id="UP000316213"/>
    </source>
</evidence>
<dbReference type="PANTHER" id="PTHR19879">
    <property type="entry name" value="TRANSCRIPTION INITIATION FACTOR TFIID"/>
    <property type="match status" value="1"/>
</dbReference>
<dbReference type="Pfam" id="PF00400">
    <property type="entry name" value="WD40"/>
    <property type="match status" value="1"/>
</dbReference>